<proteinExistence type="predicted"/>
<name>A0A9X1SPM5_9GAMM</name>
<dbReference type="Pfam" id="PF21983">
    <property type="entry name" value="NikA-like"/>
    <property type="match status" value="1"/>
</dbReference>
<sequence>MKNIEKEKRDGTFIVRVSAAEREVIDAKVDEAGYKSVSAYVRDYIAREKPKAKIEASARIVQIELNRLALMIQKQEPKEALLAQIRRICTATLGGAI</sequence>
<dbReference type="EMBL" id="JAINWF010000006">
    <property type="protein sequence ID" value="MCD1608649.1"/>
    <property type="molecule type" value="Genomic_DNA"/>
</dbReference>
<gene>
    <name evidence="1" type="ORF">K7H17_12300</name>
</gene>
<dbReference type="RefSeq" id="WP_230697726.1">
    <property type="nucleotide sequence ID" value="NZ_JAINWF010000006.1"/>
</dbReference>
<reference evidence="1" key="1">
    <citation type="submission" date="2021-08" db="EMBL/GenBank/DDBJ databases">
        <title>Isolation and characterization of neutrophilic mixotrophic iron-oxidizing bacteria from deep-sea hydrothermal vents.</title>
        <authorList>
            <person name="He Y."/>
        </authorList>
    </citation>
    <scope>NUCLEOTIDE SEQUENCE</scope>
    <source>
        <strain evidence="1">IOP_13</strain>
    </source>
</reference>
<accession>A0A9X1SPM5</accession>
<evidence type="ECO:0000313" key="1">
    <source>
        <dbReference type="EMBL" id="MCD1608649.1"/>
    </source>
</evidence>
<keyword evidence="2" id="KW-1185">Reference proteome</keyword>
<comment type="caution">
    <text evidence="1">The sequence shown here is derived from an EMBL/GenBank/DDBJ whole genome shotgun (WGS) entry which is preliminary data.</text>
</comment>
<dbReference type="AlphaFoldDB" id="A0A9X1SPM5"/>
<evidence type="ECO:0000313" key="2">
    <source>
        <dbReference type="Proteomes" id="UP001138989"/>
    </source>
</evidence>
<protein>
    <submittedName>
        <fullName evidence="1">Uncharacterized protein</fullName>
    </submittedName>
</protein>
<organism evidence="1 2">
    <name type="scientific">Stutzerimonas kunmingensis</name>
    <dbReference type="NCBI Taxonomy" id="1211807"/>
    <lineage>
        <taxon>Bacteria</taxon>
        <taxon>Pseudomonadati</taxon>
        <taxon>Pseudomonadota</taxon>
        <taxon>Gammaproteobacteria</taxon>
        <taxon>Pseudomonadales</taxon>
        <taxon>Pseudomonadaceae</taxon>
        <taxon>Stutzerimonas</taxon>
    </lineage>
</organism>
<dbReference type="InterPro" id="IPR053842">
    <property type="entry name" value="NikA-like"/>
</dbReference>
<dbReference type="Proteomes" id="UP001138989">
    <property type="component" value="Unassembled WGS sequence"/>
</dbReference>